<keyword evidence="3" id="KW-1185">Reference proteome</keyword>
<feature type="region of interest" description="Disordered" evidence="1">
    <location>
        <begin position="66"/>
        <end position="85"/>
    </location>
</feature>
<evidence type="ECO:0000313" key="3">
    <source>
        <dbReference type="Proteomes" id="UP000076871"/>
    </source>
</evidence>
<protein>
    <submittedName>
        <fullName evidence="2">Uncharacterized protein</fullName>
    </submittedName>
</protein>
<evidence type="ECO:0000313" key="2">
    <source>
        <dbReference type="EMBL" id="KZS99365.1"/>
    </source>
</evidence>
<dbReference type="OrthoDB" id="3160134at2759"/>
<sequence>MRDKFDEDPGKFCKNVMHGNICIKASDLPSMIYPEKGYNTDAIDENALKSDLLASCFRALFTGPSSGKRPVNASGSNKKKGSGRNPIAVTYHMKECNKYHVAYVATLAESDGDFDYEEYYNYILTLFDDKKWCEDTLDWYNG</sequence>
<dbReference type="AlphaFoldDB" id="A0A165ANT7"/>
<dbReference type="STRING" id="1314785.A0A165ANT7"/>
<organism evidence="2 3">
    <name type="scientific">Laetiporus sulphureus 93-53</name>
    <dbReference type="NCBI Taxonomy" id="1314785"/>
    <lineage>
        <taxon>Eukaryota</taxon>
        <taxon>Fungi</taxon>
        <taxon>Dikarya</taxon>
        <taxon>Basidiomycota</taxon>
        <taxon>Agaricomycotina</taxon>
        <taxon>Agaricomycetes</taxon>
        <taxon>Polyporales</taxon>
        <taxon>Laetiporus</taxon>
    </lineage>
</organism>
<dbReference type="EMBL" id="KV427973">
    <property type="protein sequence ID" value="KZS99365.1"/>
    <property type="molecule type" value="Genomic_DNA"/>
</dbReference>
<dbReference type="Pfam" id="PF20414">
    <property type="entry name" value="DUF6698"/>
    <property type="match status" value="1"/>
</dbReference>
<dbReference type="RefSeq" id="XP_040757106.1">
    <property type="nucleotide sequence ID" value="XM_040913746.1"/>
</dbReference>
<dbReference type="InterPro" id="IPR046521">
    <property type="entry name" value="DUF6698"/>
</dbReference>
<dbReference type="Proteomes" id="UP000076871">
    <property type="component" value="Unassembled WGS sequence"/>
</dbReference>
<gene>
    <name evidence="2" type="ORF">LAESUDRAFT_765628</name>
</gene>
<proteinExistence type="predicted"/>
<reference evidence="2 3" key="1">
    <citation type="journal article" date="2016" name="Mol. Biol. Evol.">
        <title>Comparative Genomics of Early-Diverging Mushroom-Forming Fungi Provides Insights into the Origins of Lignocellulose Decay Capabilities.</title>
        <authorList>
            <person name="Nagy L.G."/>
            <person name="Riley R."/>
            <person name="Tritt A."/>
            <person name="Adam C."/>
            <person name="Daum C."/>
            <person name="Floudas D."/>
            <person name="Sun H."/>
            <person name="Yadav J.S."/>
            <person name="Pangilinan J."/>
            <person name="Larsson K.H."/>
            <person name="Matsuura K."/>
            <person name="Barry K."/>
            <person name="Labutti K."/>
            <person name="Kuo R."/>
            <person name="Ohm R.A."/>
            <person name="Bhattacharya S.S."/>
            <person name="Shirouzu T."/>
            <person name="Yoshinaga Y."/>
            <person name="Martin F.M."/>
            <person name="Grigoriev I.V."/>
            <person name="Hibbett D.S."/>
        </authorList>
    </citation>
    <scope>NUCLEOTIDE SEQUENCE [LARGE SCALE GENOMIC DNA]</scope>
    <source>
        <strain evidence="2 3">93-53</strain>
    </source>
</reference>
<name>A0A165ANT7_9APHY</name>
<dbReference type="GeneID" id="63830774"/>
<evidence type="ECO:0000256" key="1">
    <source>
        <dbReference type="SAM" id="MobiDB-lite"/>
    </source>
</evidence>
<dbReference type="InParanoid" id="A0A165ANT7"/>
<accession>A0A165ANT7</accession>